<dbReference type="GO" id="GO:0004497">
    <property type="term" value="F:monooxygenase activity"/>
    <property type="evidence" value="ECO:0007669"/>
    <property type="project" value="UniProtKB-KW"/>
</dbReference>
<keyword evidence="5" id="KW-0503">Monooxygenase</keyword>
<organism evidence="8 9">
    <name type="scientific">Curvularia clavata</name>
    <dbReference type="NCBI Taxonomy" id="95742"/>
    <lineage>
        <taxon>Eukaryota</taxon>
        <taxon>Fungi</taxon>
        <taxon>Dikarya</taxon>
        <taxon>Ascomycota</taxon>
        <taxon>Pezizomycotina</taxon>
        <taxon>Dothideomycetes</taxon>
        <taxon>Pleosporomycetidae</taxon>
        <taxon>Pleosporales</taxon>
        <taxon>Pleosporineae</taxon>
        <taxon>Pleosporaceae</taxon>
        <taxon>Curvularia</taxon>
    </lineage>
</organism>
<evidence type="ECO:0000256" key="1">
    <source>
        <dbReference type="ARBA" id="ARBA00010617"/>
    </source>
</evidence>
<dbReference type="InterPro" id="IPR050364">
    <property type="entry name" value="Cytochrome_P450_fung"/>
</dbReference>
<dbReference type="GO" id="GO:0020037">
    <property type="term" value="F:heme binding"/>
    <property type="evidence" value="ECO:0007669"/>
    <property type="project" value="InterPro"/>
</dbReference>
<comment type="similarity">
    <text evidence="1">Belongs to the cytochrome P450 family.</text>
</comment>
<evidence type="ECO:0000256" key="2">
    <source>
        <dbReference type="ARBA" id="ARBA00022723"/>
    </source>
</evidence>
<sequence>MVVLNSKRSVYELVDQRSALYSARPIDKRFRQAMRENFAFMDPTPIWRVQRKIAVRYLAPEKLDSDLDKVSNAEITTLLNDLLDSPEDFIKHVERSTASFTAIVLYGQRAKSNDDFWARGVYEAMEAIMRAISPGSYLPAEQFPIFKLIPKQFDPSFARAEEGYAIPTRIWTEAQRRVELRRSHGDKRESLIDDLLNAEKELDPEFQGTMLANYLGTVMQAAAETSALSTKTNIMFLATHPEVQDKAQAEIDAVCGVERLPCFSDFKDMPYINCVVKESQRIRPVVPTGIPHRCTQDNWYNGMLIPKDATIIIPHWALHHSKYEDAETYNPDRYLNHPHLAWEYAGTKDFENRDHYNYGAGRRICAGIQLAERTQWRQVARILWAFRIEHAVDEKTGEKIPIDLDAYEDKMVCGPEPFKVKFTPRSQAHVDLIRKEVGDTYGIDPGAPSSPDLQIYGVSMFHQIHCLISIRDVFYRLLAGEYNASDYHKSGPDEEVSELYARVNGHTSHCFDYIRQGIQCAGDITLEGPSADLRQNIIGMGTMHHNCKSFDVARDFMLQHQPTEWKAWYPNPEDPV</sequence>
<dbReference type="Gene3D" id="1.10.630.10">
    <property type="entry name" value="Cytochrome P450"/>
    <property type="match status" value="1"/>
</dbReference>
<dbReference type="InterPro" id="IPR036396">
    <property type="entry name" value="Cyt_P450_sf"/>
</dbReference>
<dbReference type="Pfam" id="PF00067">
    <property type="entry name" value="p450"/>
    <property type="match status" value="1"/>
</dbReference>
<protein>
    <submittedName>
        <fullName evidence="8">Cytochrome P450 2D18</fullName>
    </submittedName>
</protein>
<evidence type="ECO:0000313" key="9">
    <source>
        <dbReference type="Proteomes" id="UP001056012"/>
    </source>
</evidence>
<dbReference type="CDD" id="cd11065">
    <property type="entry name" value="CYP64-like"/>
    <property type="match status" value="1"/>
</dbReference>
<comment type="cofactor">
    <cofactor evidence="7">
        <name>heme</name>
        <dbReference type="ChEBI" id="CHEBI:30413"/>
    </cofactor>
</comment>
<dbReference type="GO" id="GO:0016705">
    <property type="term" value="F:oxidoreductase activity, acting on paired donors, with incorporation or reduction of molecular oxygen"/>
    <property type="evidence" value="ECO:0007669"/>
    <property type="project" value="InterPro"/>
</dbReference>
<evidence type="ECO:0000313" key="8">
    <source>
        <dbReference type="EMBL" id="USP82219.1"/>
    </source>
</evidence>
<evidence type="ECO:0000256" key="6">
    <source>
        <dbReference type="ARBA" id="ARBA00035112"/>
    </source>
</evidence>
<dbReference type="Proteomes" id="UP001056012">
    <property type="component" value="Chromosome 8"/>
</dbReference>
<dbReference type="EMBL" id="CP089281">
    <property type="protein sequence ID" value="USP82219.1"/>
    <property type="molecule type" value="Genomic_DNA"/>
</dbReference>
<keyword evidence="2 7" id="KW-0479">Metal-binding</keyword>
<evidence type="ECO:0000256" key="7">
    <source>
        <dbReference type="PIRSR" id="PIRSR602401-1"/>
    </source>
</evidence>
<dbReference type="PRINTS" id="PR00463">
    <property type="entry name" value="EP450I"/>
</dbReference>
<keyword evidence="4 7" id="KW-0408">Iron</keyword>
<dbReference type="InterPro" id="IPR001128">
    <property type="entry name" value="Cyt_P450"/>
</dbReference>
<dbReference type="InterPro" id="IPR021765">
    <property type="entry name" value="UstYa-like"/>
</dbReference>
<keyword evidence="3" id="KW-0560">Oxidoreductase</keyword>
<gene>
    <name evidence="8" type="ORF">yc1106_09493</name>
</gene>
<proteinExistence type="inferred from homology"/>
<name>A0A9Q8ZIQ7_CURCL</name>
<dbReference type="PANTHER" id="PTHR46300:SF2">
    <property type="entry name" value="CYTOCHROME P450 MONOOXYGENASE ALNH-RELATED"/>
    <property type="match status" value="1"/>
</dbReference>
<dbReference type="VEuPathDB" id="FungiDB:yc1106_09493"/>
<accession>A0A9Q8ZIQ7</accession>
<dbReference type="GO" id="GO:0005506">
    <property type="term" value="F:iron ion binding"/>
    <property type="evidence" value="ECO:0007669"/>
    <property type="project" value="InterPro"/>
</dbReference>
<dbReference type="Pfam" id="PF11807">
    <property type="entry name" value="UstYa"/>
    <property type="match status" value="1"/>
</dbReference>
<evidence type="ECO:0000256" key="3">
    <source>
        <dbReference type="ARBA" id="ARBA00023002"/>
    </source>
</evidence>
<evidence type="ECO:0000256" key="4">
    <source>
        <dbReference type="ARBA" id="ARBA00023004"/>
    </source>
</evidence>
<dbReference type="GO" id="GO:0043386">
    <property type="term" value="P:mycotoxin biosynthetic process"/>
    <property type="evidence" value="ECO:0007669"/>
    <property type="project" value="InterPro"/>
</dbReference>
<dbReference type="InterPro" id="IPR002401">
    <property type="entry name" value="Cyt_P450_E_grp-I"/>
</dbReference>
<evidence type="ECO:0000256" key="5">
    <source>
        <dbReference type="ARBA" id="ARBA00023033"/>
    </source>
</evidence>
<dbReference type="AlphaFoldDB" id="A0A9Q8ZIQ7"/>
<reference evidence="8" key="1">
    <citation type="submission" date="2021-12" db="EMBL/GenBank/DDBJ databases">
        <title>Curvularia clavata genome.</title>
        <authorList>
            <person name="Cao Y."/>
        </authorList>
    </citation>
    <scope>NUCLEOTIDE SEQUENCE</scope>
    <source>
        <strain evidence="8">Yc1106</strain>
    </source>
</reference>
<dbReference type="OrthoDB" id="1103324at2759"/>
<comment type="similarity">
    <text evidence="6">Belongs to the ustYa family.</text>
</comment>
<keyword evidence="9" id="KW-1185">Reference proteome</keyword>
<feature type="binding site" description="axial binding residue" evidence="7">
    <location>
        <position position="365"/>
    </location>
    <ligand>
        <name>heme</name>
        <dbReference type="ChEBI" id="CHEBI:30413"/>
    </ligand>
    <ligandPart>
        <name>Fe</name>
        <dbReference type="ChEBI" id="CHEBI:18248"/>
    </ligandPart>
</feature>
<dbReference type="PANTHER" id="PTHR46300">
    <property type="entry name" value="P450, PUTATIVE (EUROFUNG)-RELATED-RELATED"/>
    <property type="match status" value="1"/>
</dbReference>
<keyword evidence="7" id="KW-0349">Heme</keyword>
<dbReference type="SUPFAM" id="SSF48264">
    <property type="entry name" value="Cytochrome P450"/>
    <property type="match status" value="1"/>
</dbReference>